<accession>A0A0E9SY16</accession>
<dbReference type="EMBL" id="GBXM01063022">
    <property type="protein sequence ID" value="JAH45555.1"/>
    <property type="molecule type" value="Transcribed_RNA"/>
</dbReference>
<reference evidence="1" key="2">
    <citation type="journal article" date="2015" name="Fish Shellfish Immunol.">
        <title>Early steps in the European eel (Anguilla anguilla)-Vibrio vulnificus interaction in the gills: Role of the RtxA13 toxin.</title>
        <authorList>
            <person name="Callol A."/>
            <person name="Pajuelo D."/>
            <person name="Ebbesson L."/>
            <person name="Teles M."/>
            <person name="MacKenzie S."/>
            <person name="Amaro C."/>
        </authorList>
    </citation>
    <scope>NUCLEOTIDE SEQUENCE</scope>
</reference>
<proteinExistence type="predicted"/>
<reference evidence="1" key="1">
    <citation type="submission" date="2014-11" db="EMBL/GenBank/DDBJ databases">
        <authorList>
            <person name="Amaro Gonzalez C."/>
        </authorList>
    </citation>
    <scope>NUCLEOTIDE SEQUENCE</scope>
</reference>
<sequence>MWYYTEMKAQSRKNAVSSACLLFYHQSRAQE</sequence>
<dbReference type="AlphaFoldDB" id="A0A0E9SY16"/>
<evidence type="ECO:0000313" key="1">
    <source>
        <dbReference type="EMBL" id="JAH45555.1"/>
    </source>
</evidence>
<protein>
    <submittedName>
        <fullName evidence="1">Uncharacterized protein</fullName>
    </submittedName>
</protein>
<name>A0A0E9SY16_ANGAN</name>
<organism evidence="1">
    <name type="scientific">Anguilla anguilla</name>
    <name type="common">European freshwater eel</name>
    <name type="synonym">Muraena anguilla</name>
    <dbReference type="NCBI Taxonomy" id="7936"/>
    <lineage>
        <taxon>Eukaryota</taxon>
        <taxon>Metazoa</taxon>
        <taxon>Chordata</taxon>
        <taxon>Craniata</taxon>
        <taxon>Vertebrata</taxon>
        <taxon>Euteleostomi</taxon>
        <taxon>Actinopterygii</taxon>
        <taxon>Neopterygii</taxon>
        <taxon>Teleostei</taxon>
        <taxon>Anguilliformes</taxon>
        <taxon>Anguillidae</taxon>
        <taxon>Anguilla</taxon>
    </lineage>
</organism>